<dbReference type="Proteomes" id="UP001066276">
    <property type="component" value="Chromosome 9"/>
</dbReference>
<comment type="caution">
    <text evidence="1">The sequence shown here is derived from an EMBL/GenBank/DDBJ whole genome shotgun (WGS) entry which is preliminary data.</text>
</comment>
<organism evidence="1 2">
    <name type="scientific">Pleurodeles waltl</name>
    <name type="common">Iberian ribbed newt</name>
    <dbReference type="NCBI Taxonomy" id="8319"/>
    <lineage>
        <taxon>Eukaryota</taxon>
        <taxon>Metazoa</taxon>
        <taxon>Chordata</taxon>
        <taxon>Craniata</taxon>
        <taxon>Vertebrata</taxon>
        <taxon>Euteleostomi</taxon>
        <taxon>Amphibia</taxon>
        <taxon>Batrachia</taxon>
        <taxon>Caudata</taxon>
        <taxon>Salamandroidea</taxon>
        <taxon>Salamandridae</taxon>
        <taxon>Pleurodelinae</taxon>
        <taxon>Pleurodeles</taxon>
    </lineage>
</organism>
<dbReference type="AlphaFoldDB" id="A0AAV7MT53"/>
<dbReference type="EMBL" id="JANPWB010000013">
    <property type="protein sequence ID" value="KAJ1105634.1"/>
    <property type="molecule type" value="Genomic_DNA"/>
</dbReference>
<accession>A0AAV7MT53</accession>
<evidence type="ECO:0000313" key="1">
    <source>
        <dbReference type="EMBL" id="KAJ1105634.1"/>
    </source>
</evidence>
<evidence type="ECO:0000313" key="2">
    <source>
        <dbReference type="Proteomes" id="UP001066276"/>
    </source>
</evidence>
<proteinExistence type="predicted"/>
<protein>
    <submittedName>
        <fullName evidence="1">Uncharacterized protein</fullName>
    </submittedName>
</protein>
<keyword evidence="2" id="KW-1185">Reference proteome</keyword>
<sequence>MSSPRDSEERAQGLARFQQGAACRQREPFQAPIHCRAGKKSIRIPVQNGLKSPCVFEAQSEPGAFRTT</sequence>
<name>A0AAV7MT53_PLEWA</name>
<reference evidence="1" key="1">
    <citation type="journal article" date="2022" name="bioRxiv">
        <title>Sequencing and chromosome-scale assembly of the giantPleurodeles waltlgenome.</title>
        <authorList>
            <person name="Brown T."/>
            <person name="Elewa A."/>
            <person name="Iarovenko S."/>
            <person name="Subramanian E."/>
            <person name="Araus A.J."/>
            <person name="Petzold A."/>
            <person name="Susuki M."/>
            <person name="Suzuki K.-i.T."/>
            <person name="Hayashi T."/>
            <person name="Toyoda A."/>
            <person name="Oliveira C."/>
            <person name="Osipova E."/>
            <person name="Leigh N.D."/>
            <person name="Simon A."/>
            <person name="Yun M.H."/>
        </authorList>
    </citation>
    <scope>NUCLEOTIDE SEQUENCE</scope>
    <source>
        <strain evidence="1">20211129_DDA</strain>
        <tissue evidence="1">Liver</tissue>
    </source>
</reference>
<gene>
    <name evidence="1" type="ORF">NDU88_003039</name>
</gene>